<dbReference type="InterPro" id="IPR004523">
    <property type="entry name" value="Asp-tRNA_synthase_2"/>
</dbReference>
<keyword evidence="8 9" id="KW-0030">Aminoacyl-tRNA synthetase</keyword>
<dbReference type="EC" id="6.1.1.12" evidence="9"/>
<comment type="subunit">
    <text evidence="9">Homodimer.</text>
</comment>
<accession>A0A2M6WWL6</accession>
<dbReference type="NCBIfam" id="TIGR00458">
    <property type="entry name" value="aspS_nondisc"/>
    <property type="match status" value="1"/>
</dbReference>
<feature type="binding site" evidence="9">
    <location>
        <position position="159"/>
    </location>
    <ligand>
        <name>L-aspartate</name>
        <dbReference type="ChEBI" id="CHEBI:29991"/>
    </ligand>
</feature>
<feature type="binding site" evidence="9">
    <location>
        <position position="353"/>
    </location>
    <ligand>
        <name>L-aspartate</name>
        <dbReference type="ChEBI" id="CHEBI:29991"/>
    </ligand>
</feature>
<dbReference type="InterPro" id="IPR004365">
    <property type="entry name" value="NA-bd_OB_tRNA"/>
</dbReference>
<evidence type="ECO:0000256" key="6">
    <source>
        <dbReference type="ARBA" id="ARBA00022840"/>
    </source>
</evidence>
<dbReference type="EMBL" id="PEZV01000030">
    <property type="protein sequence ID" value="PIT97180.1"/>
    <property type="molecule type" value="Genomic_DNA"/>
</dbReference>
<proteinExistence type="inferred from homology"/>
<comment type="caution">
    <text evidence="9">Lacks conserved residue(s) required for the propagation of feature annotation.</text>
</comment>
<evidence type="ECO:0000256" key="3">
    <source>
        <dbReference type="ARBA" id="ARBA00022490"/>
    </source>
</evidence>
<dbReference type="GO" id="GO:0005524">
    <property type="term" value="F:ATP binding"/>
    <property type="evidence" value="ECO:0007669"/>
    <property type="project" value="UniProtKB-UniRule"/>
</dbReference>
<name>A0A2M6WWL6_9BACT</name>
<evidence type="ECO:0000256" key="8">
    <source>
        <dbReference type="ARBA" id="ARBA00023146"/>
    </source>
</evidence>
<keyword evidence="5 9" id="KW-0547">Nucleotide-binding</keyword>
<dbReference type="GO" id="GO:0003723">
    <property type="term" value="F:RNA binding"/>
    <property type="evidence" value="ECO:0007669"/>
    <property type="project" value="TreeGrafter"/>
</dbReference>
<dbReference type="HAMAP" id="MF_02075">
    <property type="entry name" value="Asp_tRNA_synth_type2"/>
    <property type="match status" value="1"/>
</dbReference>
<dbReference type="InterPro" id="IPR045864">
    <property type="entry name" value="aa-tRNA-synth_II/BPL/LPL"/>
</dbReference>
<dbReference type="Gene3D" id="3.30.930.10">
    <property type="entry name" value="Bira Bifunctional Protein, Domain 2"/>
    <property type="match status" value="1"/>
</dbReference>
<evidence type="ECO:0000313" key="11">
    <source>
        <dbReference type="EMBL" id="PIT97180.1"/>
    </source>
</evidence>
<evidence type="ECO:0000256" key="1">
    <source>
        <dbReference type="ARBA" id="ARBA00004496"/>
    </source>
</evidence>
<comment type="subcellular location">
    <subcellularLocation>
        <location evidence="1 9">Cytoplasm</location>
    </subcellularLocation>
</comment>
<dbReference type="CDD" id="cd04100">
    <property type="entry name" value="Asp_Lys_Asn_RS_N"/>
    <property type="match status" value="1"/>
</dbReference>
<keyword evidence="3 9" id="KW-0963">Cytoplasm</keyword>
<dbReference type="SUPFAM" id="SSF55681">
    <property type="entry name" value="Class II aaRS and biotin synthetases"/>
    <property type="match status" value="1"/>
</dbReference>
<dbReference type="SUPFAM" id="SSF50249">
    <property type="entry name" value="Nucleic acid-binding proteins"/>
    <property type="match status" value="1"/>
</dbReference>
<sequence length="427" mass="48803">MERTLIKDIVDIKEKLVQIAGRVVNLRKLGNITFAIMQDRSGTIQTVWEKKISAKIGDIVSITGEIRKDTRAKGGCEIAGDKIEIIATNAEDYPIDLSKAELTLQLTTLLDHRTITLRHPKIQAIFALYDILLASYERVMREEDFKEIKTPKILEAASEGGANFFTIEYFQKKAFLAQSPQLYKQIMVGVFERVFEIGPVFRAEPHFTTRHVNEYVSLDAEMGHIESFRDVTAMLTKVLKKMFAQIEKEGAKYLELYNVKMPKVPDEIPHIKLSEIKEVIKEKYGYEIPETTDIDPEGEKLAGKYALEQFGSDFIFITHYPWKDKPFYTMPSPGNSEETEGYDLLLKGIEIVTGSQRIHEYKMLIENMEKKGVKPAGMEFYLDTFKFAMPPHGGWGMGSERLIQQIFGLKSVKEAVLFPRDVKRLSP</sequence>
<dbReference type="GO" id="GO:0006422">
    <property type="term" value="P:aspartyl-tRNA aminoacylation"/>
    <property type="evidence" value="ECO:0007669"/>
    <property type="project" value="UniProtKB-UniRule"/>
</dbReference>
<gene>
    <name evidence="9" type="primary">aspS</name>
    <name evidence="11" type="ORF">COT77_02830</name>
</gene>
<evidence type="ECO:0000256" key="7">
    <source>
        <dbReference type="ARBA" id="ARBA00022917"/>
    </source>
</evidence>
<dbReference type="FunFam" id="3.30.930.10:FF:000038">
    <property type="entry name" value="Aspartate--tRNA ligase"/>
    <property type="match status" value="1"/>
</dbReference>
<feature type="binding site" evidence="9">
    <location>
        <begin position="398"/>
        <end position="401"/>
    </location>
    <ligand>
        <name>ATP</name>
        <dbReference type="ChEBI" id="CHEBI:30616"/>
    </ligand>
</feature>
<keyword evidence="7 9" id="KW-0648">Protein biosynthesis</keyword>
<comment type="caution">
    <text evidence="11">The sequence shown here is derived from an EMBL/GenBank/DDBJ whole genome shotgun (WGS) entry which is preliminary data.</text>
</comment>
<keyword evidence="6 9" id="KW-0067">ATP-binding</keyword>
<feature type="binding site" evidence="9">
    <location>
        <begin position="202"/>
        <end position="204"/>
    </location>
    <ligand>
        <name>ATP</name>
        <dbReference type="ChEBI" id="CHEBI:30616"/>
    </ligand>
</feature>
<evidence type="ECO:0000256" key="9">
    <source>
        <dbReference type="HAMAP-Rule" id="MF_02075"/>
    </source>
</evidence>
<comment type="function">
    <text evidence="9">Catalyzes the attachment of L-aspartate to tRNA(Asp) in a two-step reaction: L-aspartate is first activated by ATP to form Asp-AMP and then transferred to the acceptor end of tRNA(Asp).</text>
</comment>
<dbReference type="GO" id="GO:0004815">
    <property type="term" value="F:aspartate-tRNA ligase activity"/>
    <property type="evidence" value="ECO:0007669"/>
    <property type="project" value="UniProtKB-UniRule"/>
</dbReference>
<reference evidence="12" key="1">
    <citation type="submission" date="2017-09" db="EMBL/GenBank/DDBJ databases">
        <title>Depth-based differentiation of microbial function through sediment-hosted aquifers and enrichment of novel symbionts in the deep terrestrial subsurface.</title>
        <authorList>
            <person name="Probst A.J."/>
            <person name="Ladd B."/>
            <person name="Jarett J.K."/>
            <person name="Geller-Mcgrath D.E."/>
            <person name="Sieber C.M.K."/>
            <person name="Emerson J.B."/>
            <person name="Anantharaman K."/>
            <person name="Thomas B.C."/>
            <person name="Malmstrom R."/>
            <person name="Stieglmeier M."/>
            <person name="Klingl A."/>
            <person name="Woyke T."/>
            <person name="Ryan C.M."/>
            <person name="Banfield J.F."/>
        </authorList>
    </citation>
    <scope>NUCLEOTIDE SEQUENCE [LARGE SCALE GENOMIC DNA]</scope>
</reference>
<evidence type="ECO:0000313" key="12">
    <source>
        <dbReference type="Proteomes" id="UP000228596"/>
    </source>
</evidence>
<dbReference type="PANTHER" id="PTHR43450:SF1">
    <property type="entry name" value="ASPARTATE--TRNA LIGASE, CYTOPLASMIC"/>
    <property type="match status" value="1"/>
</dbReference>
<dbReference type="GO" id="GO:0017101">
    <property type="term" value="C:aminoacyl-tRNA synthetase multienzyme complex"/>
    <property type="evidence" value="ECO:0007669"/>
    <property type="project" value="TreeGrafter"/>
</dbReference>
<dbReference type="AlphaFoldDB" id="A0A2M6WWL6"/>
<dbReference type="Pfam" id="PF00152">
    <property type="entry name" value="tRNA-synt_2"/>
    <property type="match status" value="1"/>
</dbReference>
<organism evidence="11 12">
    <name type="scientific">Candidatus Berkelbacteria bacterium CG10_big_fil_rev_8_21_14_0_10_41_12</name>
    <dbReference type="NCBI Taxonomy" id="1974513"/>
    <lineage>
        <taxon>Bacteria</taxon>
        <taxon>Candidatus Berkelbacteria</taxon>
    </lineage>
</organism>
<dbReference type="Proteomes" id="UP000228596">
    <property type="component" value="Unassembled WGS sequence"/>
</dbReference>
<dbReference type="InterPro" id="IPR002312">
    <property type="entry name" value="Asp/Asn-tRNA-synth_IIb"/>
</dbReference>
<evidence type="ECO:0000259" key="10">
    <source>
        <dbReference type="PROSITE" id="PS50862"/>
    </source>
</evidence>
<dbReference type="GO" id="GO:0005829">
    <property type="term" value="C:cytosol"/>
    <property type="evidence" value="ECO:0007669"/>
    <property type="project" value="TreeGrafter"/>
</dbReference>
<dbReference type="PROSITE" id="PS50862">
    <property type="entry name" value="AA_TRNA_LIGASE_II"/>
    <property type="match status" value="1"/>
</dbReference>
<dbReference type="InterPro" id="IPR012340">
    <property type="entry name" value="NA-bd_OB-fold"/>
</dbReference>
<dbReference type="NCBIfam" id="NF003483">
    <property type="entry name" value="PRK05159.1"/>
    <property type="match status" value="1"/>
</dbReference>
<dbReference type="PANTHER" id="PTHR43450">
    <property type="entry name" value="ASPARTYL-TRNA SYNTHETASE"/>
    <property type="match status" value="1"/>
</dbReference>
<evidence type="ECO:0000256" key="2">
    <source>
        <dbReference type="ARBA" id="ARBA00005312"/>
    </source>
</evidence>
<dbReference type="Gene3D" id="2.40.50.140">
    <property type="entry name" value="Nucleic acid-binding proteins"/>
    <property type="match status" value="1"/>
</dbReference>
<feature type="binding site" evidence="9">
    <location>
        <position position="357"/>
    </location>
    <ligand>
        <name>L-aspartate</name>
        <dbReference type="ChEBI" id="CHEBI:29991"/>
    </ligand>
</feature>
<evidence type="ECO:0000256" key="4">
    <source>
        <dbReference type="ARBA" id="ARBA00022598"/>
    </source>
</evidence>
<feature type="binding site" evidence="9">
    <location>
        <begin position="210"/>
        <end position="212"/>
    </location>
    <ligand>
        <name>ATP</name>
        <dbReference type="ChEBI" id="CHEBI:30616"/>
    </ligand>
</feature>
<dbReference type="PRINTS" id="PR01042">
    <property type="entry name" value="TRNASYNTHASP"/>
</dbReference>
<dbReference type="InterPro" id="IPR006195">
    <property type="entry name" value="aa-tRNA-synth_II"/>
</dbReference>
<feature type="domain" description="Aminoacyl-transfer RNA synthetases class-II family profile" evidence="10">
    <location>
        <begin position="126"/>
        <end position="427"/>
    </location>
</feature>
<evidence type="ECO:0000256" key="5">
    <source>
        <dbReference type="ARBA" id="ARBA00022741"/>
    </source>
</evidence>
<comment type="similarity">
    <text evidence="2 9">Belongs to the class-II aminoacyl-tRNA synthetase family. Type 2 subfamily.</text>
</comment>
<protein>
    <recommendedName>
        <fullName evidence="9">Aspartate--tRNA ligase</fullName>
        <ecNumber evidence="9">6.1.1.12</ecNumber>
    </recommendedName>
    <alternativeName>
        <fullName evidence="9">Aspartyl-tRNA synthetase</fullName>
        <shortName evidence="9">AspRS</shortName>
    </alternativeName>
</protein>
<feature type="binding site" evidence="9">
    <location>
        <position position="350"/>
    </location>
    <ligand>
        <name>ATP</name>
        <dbReference type="ChEBI" id="CHEBI:30616"/>
    </ligand>
</feature>
<feature type="binding site" evidence="9">
    <location>
        <position position="202"/>
    </location>
    <ligand>
        <name>L-aspartate</name>
        <dbReference type="ChEBI" id="CHEBI:29991"/>
    </ligand>
</feature>
<dbReference type="InterPro" id="IPR004364">
    <property type="entry name" value="Aa-tRNA-synt_II"/>
</dbReference>
<dbReference type="Pfam" id="PF01336">
    <property type="entry name" value="tRNA_anti-codon"/>
    <property type="match status" value="1"/>
</dbReference>
<comment type="catalytic activity">
    <reaction evidence="9">
        <text>tRNA(Asp) + L-aspartate + ATP = L-aspartyl-tRNA(Asp) + AMP + diphosphate</text>
        <dbReference type="Rhea" id="RHEA:19649"/>
        <dbReference type="Rhea" id="RHEA-COMP:9660"/>
        <dbReference type="Rhea" id="RHEA-COMP:9678"/>
        <dbReference type="ChEBI" id="CHEBI:29991"/>
        <dbReference type="ChEBI" id="CHEBI:30616"/>
        <dbReference type="ChEBI" id="CHEBI:33019"/>
        <dbReference type="ChEBI" id="CHEBI:78442"/>
        <dbReference type="ChEBI" id="CHEBI:78516"/>
        <dbReference type="ChEBI" id="CHEBI:456215"/>
        <dbReference type="EC" id="6.1.1.12"/>
    </reaction>
</comment>
<keyword evidence="4 9" id="KW-0436">Ligase</keyword>
<feature type="region of interest" description="Aspartate" evidence="9">
    <location>
        <begin position="181"/>
        <end position="184"/>
    </location>
</feature>